<dbReference type="AlphaFoldDB" id="I0AFM7"/>
<dbReference type="InterPro" id="IPR038611">
    <property type="entry name" value="Arr_sf"/>
</dbReference>
<gene>
    <name evidence="1" type="ordered locus">IALB_0070</name>
</gene>
<proteinExistence type="predicted"/>
<dbReference type="HOGENOM" id="CLU_2843970_0_0_10"/>
<keyword evidence="2" id="KW-1185">Reference proteome</keyword>
<evidence type="ECO:0000313" key="1">
    <source>
        <dbReference type="EMBL" id="AFH47784.1"/>
    </source>
</evidence>
<dbReference type="STRING" id="945713.IALB_0070"/>
<dbReference type="Gene3D" id="3.20.170.40">
    <property type="entry name" value="Rifampin ADP-ribosyltransferase domain"/>
    <property type="match status" value="1"/>
</dbReference>
<sequence length="65" mass="7511">MENNNNKAIKTNGQGATPFTQTYFHWTKADLKISDLIQVGFNYNFSPNLAKIITQFGKKFFGFFR</sequence>
<accession>I0AFM7</accession>
<dbReference type="Proteomes" id="UP000007394">
    <property type="component" value="Chromosome"/>
</dbReference>
<evidence type="ECO:0000313" key="2">
    <source>
        <dbReference type="Proteomes" id="UP000007394"/>
    </source>
</evidence>
<name>I0AFM7_IGNAJ</name>
<organism evidence="1 2">
    <name type="scientific">Ignavibacterium album (strain DSM 19864 / JCM 16511 / NBRC 101810 / Mat9-16)</name>
    <dbReference type="NCBI Taxonomy" id="945713"/>
    <lineage>
        <taxon>Bacteria</taxon>
        <taxon>Pseudomonadati</taxon>
        <taxon>Ignavibacteriota</taxon>
        <taxon>Ignavibacteria</taxon>
        <taxon>Ignavibacteriales</taxon>
        <taxon>Ignavibacteriaceae</taxon>
        <taxon>Ignavibacterium</taxon>
    </lineage>
</organism>
<reference evidence="1 2" key="1">
    <citation type="journal article" date="2012" name="Front. Microbiol.">
        <title>Complete genome of Ignavibacterium album, a metabolically versatile, flagellated, facultative anaerobe from the phylum Chlorobi.</title>
        <authorList>
            <person name="Liu Z."/>
            <person name="Frigaard N.-U."/>
            <person name="Vogl K."/>
            <person name="Iino T."/>
            <person name="Ohkuma M."/>
            <person name="Overmann J."/>
            <person name="Bryant D.A."/>
        </authorList>
    </citation>
    <scope>NUCLEOTIDE SEQUENCE [LARGE SCALE GENOMIC DNA]</scope>
    <source>
        <strain evidence="2">DSM 19864 / JCM 16511 / NBRC 101810 / Mat9-16</strain>
    </source>
</reference>
<dbReference type="KEGG" id="ial:IALB_0070"/>
<protein>
    <submittedName>
        <fullName evidence="1">Uncharacterized protein</fullName>
    </submittedName>
</protein>
<dbReference type="EMBL" id="CP003418">
    <property type="protein sequence ID" value="AFH47784.1"/>
    <property type="molecule type" value="Genomic_DNA"/>
</dbReference>